<dbReference type="CDD" id="cd00303">
    <property type="entry name" value="retropepsin_like"/>
    <property type="match status" value="1"/>
</dbReference>
<dbReference type="Proteomes" id="UP000606974">
    <property type="component" value="Unassembled WGS sequence"/>
</dbReference>
<dbReference type="InterPro" id="IPR021109">
    <property type="entry name" value="Peptidase_aspartic_dom_sf"/>
</dbReference>
<comment type="caution">
    <text evidence="1">The sequence shown here is derived from an EMBL/GenBank/DDBJ whole genome shotgun (WGS) entry which is preliminary data.</text>
</comment>
<accession>A0A8H7AKU5</accession>
<dbReference type="AlphaFoldDB" id="A0A8H7AKU5"/>
<evidence type="ECO:0000313" key="2">
    <source>
        <dbReference type="Proteomes" id="UP000606974"/>
    </source>
</evidence>
<protein>
    <recommendedName>
        <fullName evidence="3">Peptidase A2 domain-containing protein</fullName>
    </recommendedName>
</protein>
<proteinExistence type="predicted"/>
<evidence type="ECO:0008006" key="3">
    <source>
        <dbReference type="Google" id="ProtNLM"/>
    </source>
</evidence>
<dbReference type="Gene3D" id="2.40.70.10">
    <property type="entry name" value="Acid Proteases"/>
    <property type="match status" value="1"/>
</dbReference>
<keyword evidence="2" id="KW-1185">Reference proteome</keyword>
<organism evidence="1 2">
    <name type="scientific">Endocarpon pusillum</name>
    <dbReference type="NCBI Taxonomy" id="364733"/>
    <lineage>
        <taxon>Eukaryota</taxon>
        <taxon>Fungi</taxon>
        <taxon>Dikarya</taxon>
        <taxon>Ascomycota</taxon>
        <taxon>Pezizomycotina</taxon>
        <taxon>Eurotiomycetes</taxon>
        <taxon>Chaetothyriomycetidae</taxon>
        <taxon>Verrucariales</taxon>
        <taxon>Verrucariaceae</taxon>
        <taxon>Endocarpon</taxon>
    </lineage>
</organism>
<sequence length="267" mass="30486">MQFASPRRTWFFMGSQILVDKIAITNNTSAFCDRFYEVLKTDSNTSNYSADIKIHPESYTNDTEGDSARCVSSHEGLSATSSRTYDWETKVYKNMDLLLPPSKSEQQKDSIGVGRTPIHPPGIQCEFRPWERTIHIHLNKYRPFATELRSCILDTGSDFNYVSQRALRDLPLKVAKDYEMSEISGLGGRHLPIGSVFLTWHMDRQEHVVYGAIFWVLSDDELVEFEVILGLPWISERNALLRNPEFVESGRTDTLSLQNLSRPEGEG</sequence>
<dbReference type="EMBL" id="JAACFV010000077">
    <property type="protein sequence ID" value="KAF7506945.1"/>
    <property type="molecule type" value="Genomic_DNA"/>
</dbReference>
<gene>
    <name evidence="1" type="ORF">GJ744_011076</name>
</gene>
<dbReference type="OrthoDB" id="4135299at2759"/>
<evidence type="ECO:0000313" key="1">
    <source>
        <dbReference type="EMBL" id="KAF7506945.1"/>
    </source>
</evidence>
<reference evidence="1" key="1">
    <citation type="submission" date="2020-02" db="EMBL/GenBank/DDBJ databases">
        <authorList>
            <person name="Palmer J.M."/>
        </authorList>
    </citation>
    <scope>NUCLEOTIDE SEQUENCE</scope>
    <source>
        <strain evidence="1">EPUS1.4</strain>
        <tissue evidence="1">Thallus</tissue>
    </source>
</reference>
<name>A0A8H7AKU5_9EURO</name>